<reference evidence="1" key="2">
    <citation type="submission" date="2018-10" db="UniProtKB">
        <authorList>
            <consortium name="EnsemblPlants"/>
        </authorList>
    </citation>
    <scope>IDENTIFICATION</scope>
</reference>
<organism evidence="1">
    <name type="scientific">Triticum aestivum</name>
    <name type="common">Wheat</name>
    <dbReference type="NCBI Taxonomy" id="4565"/>
    <lineage>
        <taxon>Eukaryota</taxon>
        <taxon>Viridiplantae</taxon>
        <taxon>Streptophyta</taxon>
        <taxon>Embryophyta</taxon>
        <taxon>Tracheophyta</taxon>
        <taxon>Spermatophyta</taxon>
        <taxon>Magnoliopsida</taxon>
        <taxon>Liliopsida</taxon>
        <taxon>Poales</taxon>
        <taxon>Poaceae</taxon>
        <taxon>BOP clade</taxon>
        <taxon>Pooideae</taxon>
        <taxon>Triticodae</taxon>
        <taxon>Triticeae</taxon>
        <taxon>Triticinae</taxon>
        <taxon>Triticum</taxon>
    </lineage>
</organism>
<dbReference type="Proteomes" id="UP000019116">
    <property type="component" value="Chromosome 2A"/>
</dbReference>
<reference evidence="1" key="1">
    <citation type="submission" date="2018-08" db="EMBL/GenBank/DDBJ databases">
        <authorList>
            <person name="Rossello M."/>
        </authorList>
    </citation>
    <scope>NUCLEOTIDE SEQUENCE [LARGE SCALE GENOMIC DNA]</scope>
    <source>
        <strain evidence="1">cv. Chinese Spring</strain>
    </source>
</reference>
<accession>A0A3B6B7P0</accession>
<dbReference type="AlphaFoldDB" id="A0A3B6B7P0"/>
<dbReference type="OMA" id="ADLHCDP"/>
<dbReference type="EnsemblPlants" id="TraesCS2A02G555700.1">
    <property type="protein sequence ID" value="TraesCS2A02G555700.1"/>
    <property type="gene ID" value="TraesCS2A02G555700"/>
</dbReference>
<name>A0A3B6B7P0_WHEAT</name>
<sequence length="89" mass="9177">MGAVVMRKVVEVGEMNVVAYPLARTKDGCPSAPSSSQSRAEKGGCGHVEEIAEVEGVVDDIKVKSVCAVGGDLLCRALAVADLHCDPGH</sequence>
<proteinExistence type="predicted"/>
<dbReference type="Gramene" id="TraesCS2A03G1282500.1">
    <property type="protein sequence ID" value="TraesCS2A03G1282500.1.CDS"/>
    <property type="gene ID" value="TraesCS2A03G1282500"/>
</dbReference>
<keyword evidence="2" id="KW-1185">Reference proteome</keyword>
<dbReference type="Gramene" id="TraesCS2A02G555700.1">
    <property type="protein sequence ID" value="TraesCS2A02G555700.1"/>
    <property type="gene ID" value="TraesCS2A02G555700"/>
</dbReference>
<dbReference type="Gramene" id="TraesNOR2A03G00828360.1">
    <property type="protein sequence ID" value="TraesNOR2A03G00828360.1"/>
    <property type="gene ID" value="TraesNOR2A03G00828360"/>
</dbReference>
<evidence type="ECO:0000313" key="2">
    <source>
        <dbReference type="Proteomes" id="UP000019116"/>
    </source>
</evidence>
<protein>
    <submittedName>
        <fullName evidence="1">Uncharacterized protein</fullName>
    </submittedName>
</protein>
<evidence type="ECO:0000313" key="1">
    <source>
        <dbReference type="EnsemblPlants" id="TraesCS2A02G555700.1"/>
    </source>
</evidence>